<dbReference type="InterPro" id="IPR030678">
    <property type="entry name" value="Peptide/Ni-bd"/>
</dbReference>
<evidence type="ECO:0000259" key="4">
    <source>
        <dbReference type="Pfam" id="PF00496"/>
    </source>
</evidence>
<evidence type="ECO:0000313" key="6">
    <source>
        <dbReference type="Proteomes" id="UP001549164"/>
    </source>
</evidence>
<feature type="chain" id="PRO_5046278031" evidence="3">
    <location>
        <begin position="25"/>
        <end position="534"/>
    </location>
</feature>
<accession>A0ABV2IF29</accession>
<dbReference type="EMBL" id="JBEPLY010000009">
    <property type="protein sequence ID" value="MET3600797.1"/>
    <property type="molecule type" value="Genomic_DNA"/>
</dbReference>
<feature type="domain" description="Solute-binding protein family 5" evidence="4">
    <location>
        <begin position="69"/>
        <end position="440"/>
    </location>
</feature>
<dbReference type="CDD" id="cd08512">
    <property type="entry name" value="PBP2_NikA_DppA_OppA_like_7"/>
    <property type="match status" value="1"/>
</dbReference>
<dbReference type="InterPro" id="IPR039424">
    <property type="entry name" value="SBP_5"/>
</dbReference>
<comment type="caution">
    <text evidence="5">The sequence shown here is derived from an EMBL/GenBank/DDBJ whole genome shotgun (WGS) entry which is preliminary data.</text>
</comment>
<dbReference type="Proteomes" id="UP001549164">
    <property type="component" value="Unassembled WGS sequence"/>
</dbReference>
<dbReference type="Pfam" id="PF00496">
    <property type="entry name" value="SBP_bac_5"/>
    <property type="match status" value="1"/>
</dbReference>
<evidence type="ECO:0000256" key="2">
    <source>
        <dbReference type="ARBA" id="ARBA00005695"/>
    </source>
</evidence>
<reference evidence="5 6" key="1">
    <citation type="submission" date="2024-06" db="EMBL/GenBank/DDBJ databases">
        <title>Genomic Encyclopedia of Type Strains, Phase IV (KMG-IV): sequencing the most valuable type-strain genomes for metagenomic binning, comparative biology and taxonomic classification.</title>
        <authorList>
            <person name="Goeker M."/>
        </authorList>
    </citation>
    <scope>NUCLEOTIDE SEQUENCE [LARGE SCALE GENOMIC DNA]</scope>
    <source>
        <strain evidence="5 6">DSM 28102</strain>
    </source>
</reference>
<dbReference type="PANTHER" id="PTHR30290">
    <property type="entry name" value="PERIPLASMIC BINDING COMPONENT OF ABC TRANSPORTER"/>
    <property type="match status" value="1"/>
</dbReference>
<dbReference type="SUPFAM" id="SSF53850">
    <property type="entry name" value="Periplasmic binding protein-like II"/>
    <property type="match status" value="1"/>
</dbReference>
<organism evidence="5 6">
    <name type="scientific">Martelella mangrovi</name>
    <dbReference type="NCBI Taxonomy" id="1397477"/>
    <lineage>
        <taxon>Bacteria</taxon>
        <taxon>Pseudomonadati</taxon>
        <taxon>Pseudomonadota</taxon>
        <taxon>Alphaproteobacteria</taxon>
        <taxon>Hyphomicrobiales</taxon>
        <taxon>Aurantimonadaceae</taxon>
        <taxon>Martelella</taxon>
    </lineage>
</organism>
<dbReference type="InterPro" id="IPR000914">
    <property type="entry name" value="SBP_5_dom"/>
</dbReference>
<dbReference type="PIRSF" id="PIRSF002741">
    <property type="entry name" value="MppA"/>
    <property type="match status" value="1"/>
</dbReference>
<evidence type="ECO:0000313" key="5">
    <source>
        <dbReference type="EMBL" id="MET3600797.1"/>
    </source>
</evidence>
<dbReference type="Gene3D" id="3.40.190.10">
    <property type="entry name" value="Periplasmic binding protein-like II"/>
    <property type="match status" value="1"/>
</dbReference>
<feature type="signal peptide" evidence="3">
    <location>
        <begin position="1"/>
        <end position="24"/>
    </location>
</feature>
<sequence>MKFKRHLFAAGLIAATAMATPVFAETVLRLDESPTGELDPAKASDYADSILMYNLYDTLVIPNEGQPGFQPFLATDWTVSDDGKTYTFKLRDDVTFQSGNPLTADDIVFSLDRMKAIGQGLSYLFDVVDSASATDPQTVVFTLKQANAPFVSTLVRLPILDEKTVLEQLDGGNGTDDMGDWGQAWLSEHTAGSGAYALTSHNPQEETEMVKNPDYFLSVPAAAPDRVRFRYGLEAATVRTLIAQGEHDISSQWLPPEVLKSLADDGAQLLQEKGTTEFYIKMNTAKAPFDDPECRLAMAYAFDYDTGVKMVSITDEVSQGSPSTGALPVGMMGALGDDHVMKQDLEKAKEHLAACQYPASDINVDLSWIGEVPLEERFALLMQANLSQIGVKSTIRKVPWALFTEQVTKPENTPDISQVFVNTITGDPDTLLYPMYASSAEGTWMSPEHLNDPKVDDMLETGRVESDPEKRTAIYKELNEYLVSIAPTIYAQDQTPVFAASDRVSVPALSDPSRAYALAGFGFNFRMMEMKDAQ</sequence>
<proteinExistence type="inferred from homology"/>
<keyword evidence="6" id="KW-1185">Reference proteome</keyword>
<name>A0ABV2IF29_9HYPH</name>
<gene>
    <name evidence="5" type="ORF">ABID12_002748</name>
</gene>
<comment type="similarity">
    <text evidence="2">Belongs to the bacterial solute-binding protein 5 family.</text>
</comment>
<keyword evidence="3" id="KW-0732">Signal</keyword>
<dbReference type="Gene3D" id="3.90.76.10">
    <property type="entry name" value="Dipeptide-binding Protein, Domain 1"/>
    <property type="match status" value="1"/>
</dbReference>
<protein>
    <submittedName>
        <fullName evidence="5">Peptide/nickel transport system substrate-binding protein</fullName>
    </submittedName>
</protein>
<dbReference type="RefSeq" id="WP_354434675.1">
    <property type="nucleotide sequence ID" value="NZ_JBEPLY010000009.1"/>
</dbReference>
<evidence type="ECO:0000256" key="1">
    <source>
        <dbReference type="ARBA" id="ARBA00004418"/>
    </source>
</evidence>
<comment type="subcellular location">
    <subcellularLocation>
        <location evidence="1">Periplasm</location>
    </subcellularLocation>
</comment>
<evidence type="ECO:0000256" key="3">
    <source>
        <dbReference type="SAM" id="SignalP"/>
    </source>
</evidence>
<dbReference type="Gene3D" id="3.10.105.10">
    <property type="entry name" value="Dipeptide-binding Protein, Domain 3"/>
    <property type="match status" value="1"/>
</dbReference>